<name>A0ABY3R911_9BRAD</name>
<keyword evidence="1" id="KW-0812">Transmembrane</keyword>
<organism evidence="2 3">
    <name type="scientific">Bradyrhizobium ontarionense</name>
    <dbReference type="NCBI Taxonomy" id="2898149"/>
    <lineage>
        <taxon>Bacteria</taxon>
        <taxon>Pseudomonadati</taxon>
        <taxon>Pseudomonadota</taxon>
        <taxon>Alphaproteobacteria</taxon>
        <taxon>Hyphomicrobiales</taxon>
        <taxon>Nitrobacteraceae</taxon>
        <taxon>Bradyrhizobium</taxon>
    </lineage>
</organism>
<keyword evidence="1" id="KW-0472">Membrane</keyword>
<feature type="transmembrane region" description="Helical" evidence="1">
    <location>
        <begin position="200"/>
        <end position="220"/>
    </location>
</feature>
<dbReference type="Proteomes" id="UP001431010">
    <property type="component" value="Chromosome"/>
</dbReference>
<evidence type="ECO:0000256" key="1">
    <source>
        <dbReference type="SAM" id="Phobius"/>
    </source>
</evidence>
<dbReference type="Pfam" id="PF11188">
    <property type="entry name" value="DUF2975"/>
    <property type="match status" value="1"/>
</dbReference>
<dbReference type="RefSeq" id="WP_231319859.1">
    <property type="nucleotide sequence ID" value="NZ_CP088156.1"/>
</dbReference>
<feature type="transmembrane region" description="Helical" evidence="1">
    <location>
        <begin position="64"/>
        <end position="84"/>
    </location>
</feature>
<protein>
    <submittedName>
        <fullName evidence="2">DUF2975 domain-containing protein</fullName>
    </submittedName>
</protein>
<keyword evidence="1" id="KW-1133">Transmembrane helix</keyword>
<keyword evidence="3" id="KW-1185">Reference proteome</keyword>
<feature type="transmembrane region" description="Helical" evidence="1">
    <location>
        <begin position="113"/>
        <end position="136"/>
    </location>
</feature>
<sequence length="230" mass="25131">MIDTIELSFYDKNVKRSEVACGFSSGSCDREHTMSAMLADAAFDAGPAAQTALRSRIKWLCRSIQLAAASWSVWVPVSFLWHWLPIDPARMAGALGYALKTDMSGLSATQVEWFLALTLVVWIPDLAVGYCIWRLFGTYLEGRIFTADAAIWMRRVGVSGLAAVAADVVIRKIGLLVLTSHVQLPLSTLLVFQTVVPGDLLRVLFSLFVTALALIFKAAAELADDHAQIV</sequence>
<reference evidence="2" key="1">
    <citation type="journal article" date="2024" name="Antonie Van Leeuwenhoek">
        <title>Bradyrhizobium ontarionense sp. nov., a novel bacterial symbiont isolated from Aeschynomene indica (Indian jointvetch), harbours photosynthesis, nitrogen fixation and nitrous oxide (N2O) reductase genes.</title>
        <authorList>
            <person name="Bromfield E.S.P."/>
            <person name="Cloutier S."/>
        </authorList>
    </citation>
    <scope>NUCLEOTIDE SEQUENCE</scope>
    <source>
        <strain evidence="2">A19</strain>
    </source>
</reference>
<evidence type="ECO:0000313" key="2">
    <source>
        <dbReference type="EMBL" id="UFZ03845.1"/>
    </source>
</evidence>
<gene>
    <name evidence="2" type="ORF">LQG66_32375</name>
</gene>
<proteinExistence type="predicted"/>
<accession>A0ABY3R911</accession>
<feature type="transmembrane region" description="Helical" evidence="1">
    <location>
        <begin position="156"/>
        <end position="180"/>
    </location>
</feature>
<dbReference type="InterPro" id="IPR021354">
    <property type="entry name" value="DUF2975"/>
</dbReference>
<dbReference type="EMBL" id="CP088156">
    <property type="protein sequence ID" value="UFZ03845.1"/>
    <property type="molecule type" value="Genomic_DNA"/>
</dbReference>
<evidence type="ECO:0000313" key="3">
    <source>
        <dbReference type="Proteomes" id="UP001431010"/>
    </source>
</evidence>